<evidence type="ECO:0000256" key="1">
    <source>
        <dbReference type="SAM" id="Phobius"/>
    </source>
</evidence>
<comment type="caution">
    <text evidence="2">The sequence shown here is derived from an EMBL/GenBank/DDBJ whole genome shotgun (WGS) entry which is preliminary data.</text>
</comment>
<evidence type="ECO:0000313" key="2">
    <source>
        <dbReference type="EMBL" id="MCO5976504.1"/>
    </source>
</evidence>
<accession>A0ABT1BKT1</accession>
<protein>
    <submittedName>
        <fullName evidence="2">DUF2065 domain-containing protein</fullName>
    </submittedName>
</protein>
<feature type="transmembrane region" description="Helical" evidence="1">
    <location>
        <begin position="44"/>
        <end position="61"/>
    </location>
</feature>
<dbReference type="EMBL" id="JAMXMC010000004">
    <property type="protein sequence ID" value="MCO5976504.1"/>
    <property type="molecule type" value="Genomic_DNA"/>
</dbReference>
<keyword evidence="3" id="KW-1185">Reference proteome</keyword>
<name>A0ABT1BKT1_9BURK</name>
<dbReference type="Pfam" id="PF09838">
    <property type="entry name" value="DUF2065"/>
    <property type="match status" value="1"/>
</dbReference>
<gene>
    <name evidence="2" type="ORF">M0L44_07220</name>
</gene>
<dbReference type="PANTHER" id="PTHR38602">
    <property type="entry name" value="INNER MEMBRANE PROTEIN-RELATED"/>
    <property type="match status" value="1"/>
</dbReference>
<sequence length="65" mass="7093">MSDLFWAAFGLMLVMEGLLPFLGPQQWRAIFLRAAQLSDGQIRFLGGASLCLGLLLLWLWGPAGG</sequence>
<dbReference type="PANTHER" id="PTHR38602:SF1">
    <property type="entry name" value="INNER MEMBRANE PROTEIN"/>
    <property type="match status" value="1"/>
</dbReference>
<evidence type="ECO:0000313" key="3">
    <source>
        <dbReference type="Proteomes" id="UP001204851"/>
    </source>
</evidence>
<keyword evidence="1" id="KW-0472">Membrane</keyword>
<dbReference type="Proteomes" id="UP001204851">
    <property type="component" value="Unassembled WGS sequence"/>
</dbReference>
<reference evidence="2 3" key="1">
    <citation type="submission" date="2022-06" db="EMBL/GenBank/DDBJ databases">
        <title>Ideonella sp. NS12-5 Genome sequencing and assembly.</title>
        <authorList>
            <person name="Jung Y."/>
        </authorList>
    </citation>
    <scope>NUCLEOTIDE SEQUENCE [LARGE SCALE GENOMIC DNA]</scope>
    <source>
        <strain evidence="2 3">NS12-5</strain>
    </source>
</reference>
<proteinExistence type="predicted"/>
<dbReference type="RefSeq" id="WP_252768977.1">
    <property type="nucleotide sequence ID" value="NZ_JAMXMC010000004.1"/>
</dbReference>
<dbReference type="InterPro" id="IPR019201">
    <property type="entry name" value="DUF2065"/>
</dbReference>
<keyword evidence="1" id="KW-0812">Transmembrane</keyword>
<organism evidence="2 3">
    <name type="scientific">Ideonella oryzae</name>
    <dbReference type="NCBI Taxonomy" id="2937441"/>
    <lineage>
        <taxon>Bacteria</taxon>
        <taxon>Pseudomonadati</taxon>
        <taxon>Pseudomonadota</taxon>
        <taxon>Betaproteobacteria</taxon>
        <taxon>Burkholderiales</taxon>
        <taxon>Sphaerotilaceae</taxon>
        <taxon>Ideonella</taxon>
    </lineage>
</organism>
<keyword evidence="1" id="KW-1133">Transmembrane helix</keyword>
<feature type="transmembrane region" description="Helical" evidence="1">
    <location>
        <begin position="6"/>
        <end position="23"/>
    </location>
</feature>